<sequence>MEKVDPRQWLIGPLAPYTRCMVLAPDGAEEFPVSSLLDPACMAEVLAPYARLHPGAPRRALVSQWSKRYFASLLIPMVPLLLAGWRMPQAMGALHLRLNAQGEVCAFRYAEVGAPMLAGQAAAERWLPLMDQHLQTLIAALAKHGKVSQRVLWNNLGNLLEAIFGQLAKLPQPPLVLEQDRAFLLENALWPGVDPDGPDRRNPMRHPVHYVAPLIPEVIAEPTRLRRHCCLRHEVPGVVYCATCPHLTALNQTQLHALMEHWHHED</sequence>
<accession>A0ABQ5YCP9</accession>
<reference evidence="4" key="1">
    <citation type="journal article" date="2019" name="Int. J. Syst. Evol. Microbiol.">
        <title>The Global Catalogue of Microorganisms (GCM) 10K type strain sequencing project: providing services to taxonomists for standard genome sequencing and annotation.</title>
        <authorList>
            <consortium name="The Broad Institute Genomics Platform"/>
            <consortium name="The Broad Institute Genome Sequencing Center for Infectious Disease"/>
            <person name="Wu L."/>
            <person name="Ma J."/>
        </authorList>
    </citation>
    <scope>NUCLEOTIDE SEQUENCE [LARGE SCALE GENOMIC DNA]</scope>
    <source>
        <strain evidence="4">NBRC 110044</strain>
    </source>
</reference>
<evidence type="ECO:0000259" key="1">
    <source>
        <dbReference type="Pfam" id="PF06276"/>
    </source>
</evidence>
<evidence type="ECO:0000259" key="2">
    <source>
        <dbReference type="Pfam" id="PF11575"/>
    </source>
</evidence>
<dbReference type="Proteomes" id="UP001156706">
    <property type="component" value="Unassembled WGS sequence"/>
</dbReference>
<keyword evidence="4" id="KW-1185">Reference proteome</keyword>
<dbReference type="Pfam" id="PF11575">
    <property type="entry name" value="FhuF_C"/>
    <property type="match status" value="1"/>
</dbReference>
<proteinExistence type="predicted"/>
<dbReference type="NCBIfam" id="TIGR03951">
    <property type="entry name" value="Fe_III_red_FhuF"/>
    <property type="match status" value="1"/>
</dbReference>
<dbReference type="InterPro" id="IPR024726">
    <property type="entry name" value="FhuF_C"/>
</dbReference>
<feature type="domain" description="Ferric siderophore reductase C-terminal" evidence="2">
    <location>
        <begin position="226"/>
        <end position="246"/>
    </location>
</feature>
<evidence type="ECO:0000313" key="3">
    <source>
        <dbReference type="EMBL" id="GLR12217.1"/>
    </source>
</evidence>
<dbReference type="InterPro" id="IPR022770">
    <property type="entry name" value="IucA/IucC-like_C"/>
</dbReference>
<organism evidence="3 4">
    <name type="scientific">Chitinimonas prasina</name>
    <dbReference type="NCBI Taxonomy" id="1434937"/>
    <lineage>
        <taxon>Bacteria</taxon>
        <taxon>Pseudomonadati</taxon>
        <taxon>Pseudomonadota</taxon>
        <taxon>Betaproteobacteria</taxon>
        <taxon>Neisseriales</taxon>
        <taxon>Chitinibacteraceae</taxon>
        <taxon>Chitinimonas</taxon>
    </lineage>
</organism>
<comment type="caution">
    <text evidence="3">The sequence shown here is derived from an EMBL/GenBank/DDBJ whole genome shotgun (WGS) entry which is preliminary data.</text>
</comment>
<dbReference type="EMBL" id="BSOG01000001">
    <property type="protein sequence ID" value="GLR12217.1"/>
    <property type="molecule type" value="Genomic_DNA"/>
</dbReference>
<dbReference type="Pfam" id="PF06276">
    <property type="entry name" value="FhuF"/>
    <property type="match status" value="1"/>
</dbReference>
<feature type="domain" description="Aerobactin siderophore biosynthesis IucA/IucC-like C-terminal" evidence="1">
    <location>
        <begin position="63"/>
        <end position="205"/>
    </location>
</feature>
<dbReference type="InterPro" id="IPR008090">
    <property type="entry name" value="Fe_iron_reduct"/>
</dbReference>
<name>A0ABQ5YCP9_9NEIS</name>
<protein>
    <submittedName>
        <fullName evidence="3">Ferric iron reductase FhuF</fullName>
    </submittedName>
</protein>
<evidence type="ECO:0000313" key="4">
    <source>
        <dbReference type="Proteomes" id="UP001156706"/>
    </source>
</evidence>
<gene>
    <name evidence="3" type="primary">fhuF</name>
    <name evidence="3" type="ORF">GCM10007907_10070</name>
</gene>